<dbReference type="InterPro" id="IPR002052">
    <property type="entry name" value="DNA_methylase_N6_adenine_CS"/>
</dbReference>
<dbReference type="SUPFAM" id="SSF53335">
    <property type="entry name" value="S-adenosyl-L-methionine-dependent methyltransferases"/>
    <property type="match status" value="1"/>
</dbReference>
<protein>
    <submittedName>
        <fullName evidence="4">N-6 DNA methylase</fullName>
    </submittedName>
</protein>
<dbReference type="PRINTS" id="PR00507">
    <property type="entry name" value="N12N6MTFRASE"/>
</dbReference>
<evidence type="ECO:0000313" key="5">
    <source>
        <dbReference type="Proteomes" id="UP000316706"/>
    </source>
</evidence>
<dbReference type="GO" id="GO:0009307">
    <property type="term" value="P:DNA restriction-modification system"/>
    <property type="evidence" value="ECO:0007669"/>
    <property type="project" value="UniProtKB-KW"/>
</dbReference>
<dbReference type="RefSeq" id="WP_141968226.1">
    <property type="nucleotide sequence ID" value="NZ_VFPO01000001.1"/>
</dbReference>
<dbReference type="GO" id="GO:0003677">
    <property type="term" value="F:DNA binding"/>
    <property type="evidence" value="ECO:0007669"/>
    <property type="project" value="InterPro"/>
</dbReference>
<keyword evidence="5" id="KW-1185">Reference proteome</keyword>
<gene>
    <name evidence="4" type="ORF">FHX41_2290</name>
</gene>
<name>A0A543IDK5_9ACTN</name>
<keyword evidence="1" id="KW-0680">Restriction system</keyword>
<dbReference type="InterPro" id="IPR003356">
    <property type="entry name" value="DNA_methylase_A-5"/>
</dbReference>
<dbReference type="OrthoDB" id="9784823at2"/>
<keyword evidence="4" id="KW-0808">Transferase</keyword>
<dbReference type="Proteomes" id="UP000316706">
    <property type="component" value="Unassembled WGS sequence"/>
</dbReference>
<feature type="domain" description="DNA methylase adenine-specific" evidence="3">
    <location>
        <begin position="139"/>
        <end position="324"/>
    </location>
</feature>
<evidence type="ECO:0000313" key="4">
    <source>
        <dbReference type="EMBL" id="TQM68640.1"/>
    </source>
</evidence>
<reference evidence="4 5" key="1">
    <citation type="submission" date="2019-06" db="EMBL/GenBank/DDBJ databases">
        <title>Sequencing the genomes of 1000 actinobacteria strains.</title>
        <authorList>
            <person name="Klenk H.-P."/>
        </authorList>
    </citation>
    <scope>NUCLEOTIDE SEQUENCE [LARGE SCALE GENOMIC DNA]</scope>
    <source>
        <strain evidence="4 5">DSM 45043</strain>
    </source>
</reference>
<proteinExistence type="predicted"/>
<dbReference type="PANTHER" id="PTHR42998:SF1">
    <property type="entry name" value="TYPE I RESTRICTION ENZYME HINDI METHYLASE SUBUNIT"/>
    <property type="match status" value="1"/>
</dbReference>
<dbReference type="PROSITE" id="PS00092">
    <property type="entry name" value="N6_MTASE"/>
    <property type="match status" value="1"/>
</dbReference>
<dbReference type="InterPro" id="IPR029063">
    <property type="entry name" value="SAM-dependent_MTases_sf"/>
</dbReference>
<evidence type="ECO:0000256" key="1">
    <source>
        <dbReference type="ARBA" id="ARBA00022747"/>
    </source>
</evidence>
<feature type="region of interest" description="Disordered" evidence="2">
    <location>
        <begin position="602"/>
        <end position="624"/>
    </location>
</feature>
<dbReference type="EMBL" id="VFPO01000001">
    <property type="protein sequence ID" value="TQM68640.1"/>
    <property type="molecule type" value="Genomic_DNA"/>
</dbReference>
<dbReference type="GO" id="GO:0032259">
    <property type="term" value="P:methylation"/>
    <property type="evidence" value="ECO:0007669"/>
    <property type="project" value="UniProtKB-KW"/>
</dbReference>
<evidence type="ECO:0000256" key="2">
    <source>
        <dbReference type="SAM" id="MobiDB-lite"/>
    </source>
</evidence>
<dbReference type="PANTHER" id="PTHR42998">
    <property type="entry name" value="TYPE I RESTRICTION ENZYME HINDVIIP M PROTEIN-RELATED"/>
    <property type="match status" value="1"/>
</dbReference>
<dbReference type="Pfam" id="PF02384">
    <property type="entry name" value="N6_Mtase"/>
    <property type="match status" value="1"/>
</dbReference>
<dbReference type="Gene3D" id="3.40.50.150">
    <property type="entry name" value="Vaccinia Virus protein VP39"/>
    <property type="match status" value="1"/>
</dbReference>
<dbReference type="AlphaFoldDB" id="A0A543IDK5"/>
<keyword evidence="4" id="KW-0489">Methyltransferase</keyword>
<comment type="caution">
    <text evidence="4">The sequence shown here is derived from an EMBL/GenBank/DDBJ whole genome shotgun (WGS) entry which is preliminary data.</text>
</comment>
<evidence type="ECO:0000259" key="3">
    <source>
        <dbReference type="Pfam" id="PF02384"/>
    </source>
</evidence>
<organism evidence="4 5">
    <name type="scientific">Actinomadura hallensis</name>
    <dbReference type="NCBI Taxonomy" id="337895"/>
    <lineage>
        <taxon>Bacteria</taxon>
        <taxon>Bacillati</taxon>
        <taxon>Actinomycetota</taxon>
        <taxon>Actinomycetes</taxon>
        <taxon>Streptosporangiales</taxon>
        <taxon>Thermomonosporaceae</taxon>
        <taxon>Actinomadura</taxon>
    </lineage>
</organism>
<dbReference type="GO" id="GO:0008170">
    <property type="term" value="F:N-methyltransferase activity"/>
    <property type="evidence" value="ECO:0007669"/>
    <property type="project" value="InterPro"/>
</dbReference>
<sequence length="624" mass="66299">MSGDPGVTAGDIARLAGVGRATVSNWRRRHGDFPRPVGGTATSPLFSLSDIEDWLRRNGKPFEVSPADRLWQRLRACGDDFRLADLVGWAGLHLLRLRGDDVKVPVRTPGPAIEPDDPEVPRMLAGLAAEHGHAAAFDLLFQRYVRAHSRRLVLTRPDVARLMARLACRDGDVVLDPACGLGTLLLAAPGPRLALGQDGDPSAARITAVRLLLAGTPAEVVSGDSLRRDAFPGEVADSVVCNPPFGDRAWGHEDLAGDPRWEYGLPPRGEPELAWVQHCLAHVRPGGRVALLMPSAVASRRPGRRIRGNLLRAGALRGVLTLAAGGPDLWLLQRPQPGERPPSSVLLLDAEGDLASAEREWDRHPDSEFGVPVIDLLDDEVDLSPSRHRPRQTGDAFGRRFTETRDRLRAAAPVPPGLELLPDRRPLPFTTLSELAKAGVVTITHAPARLPSGGDVPVLTADDVTAGTGPSGTSAAGPGLVMLEPGDVVAAGGAARVVTEPGAALGPGLTLYRTDGARLDPGFLAGFLTFADGRCGSGSGSSRTDPRRTRIPRLSLERQRAYGAAFQELARMTETLREMSALGETLVRLSFDGLLEGHLRPALGEHSGNGAGPVPERADSPPSP</sequence>
<dbReference type="InterPro" id="IPR052916">
    <property type="entry name" value="Type-I_RE_MTase_Subunit"/>
</dbReference>
<accession>A0A543IDK5</accession>
<dbReference type="CDD" id="cd02440">
    <property type="entry name" value="AdoMet_MTases"/>
    <property type="match status" value="1"/>
</dbReference>